<dbReference type="Gene3D" id="3.40.50.720">
    <property type="entry name" value="NAD(P)-binding Rossmann-like Domain"/>
    <property type="match status" value="2"/>
</dbReference>
<feature type="region of interest" description="Disordered" evidence="1">
    <location>
        <begin position="29"/>
        <end position="54"/>
    </location>
</feature>
<sequence length="103" mass="10650">MARGPVVREEALHEALVSGAIAGAALDAWGSGPPDAPSRPPFHDLPNVLMPPHHPGHTADAFAARATGIAANTDRPQRGDALTHVVRAGSPFPDHTTPAPHPE</sequence>
<keyword evidence="4" id="KW-1185">Reference proteome</keyword>
<dbReference type="InterPro" id="IPR006140">
    <property type="entry name" value="D-isomer_DH_NAD-bd"/>
</dbReference>
<dbReference type="SUPFAM" id="SSF51735">
    <property type="entry name" value="NAD(P)-binding Rossmann-fold domains"/>
    <property type="match status" value="1"/>
</dbReference>
<evidence type="ECO:0000259" key="2">
    <source>
        <dbReference type="Pfam" id="PF02826"/>
    </source>
</evidence>
<dbReference type="Proteomes" id="UP001589753">
    <property type="component" value="Unassembled WGS sequence"/>
</dbReference>
<evidence type="ECO:0000313" key="3">
    <source>
        <dbReference type="EMBL" id="MFB9349093.1"/>
    </source>
</evidence>
<evidence type="ECO:0000256" key="1">
    <source>
        <dbReference type="SAM" id="MobiDB-lite"/>
    </source>
</evidence>
<reference evidence="3 4" key="1">
    <citation type="submission" date="2024-09" db="EMBL/GenBank/DDBJ databases">
        <authorList>
            <person name="Sun Q."/>
            <person name="Mori K."/>
        </authorList>
    </citation>
    <scope>NUCLEOTIDE SEQUENCE [LARGE SCALE GENOMIC DNA]</scope>
    <source>
        <strain evidence="3 4">JCM 9767</strain>
    </source>
</reference>
<dbReference type="EMBL" id="JBHMDI010000039">
    <property type="protein sequence ID" value="MFB9349093.1"/>
    <property type="molecule type" value="Genomic_DNA"/>
</dbReference>
<feature type="domain" description="D-isomer specific 2-hydroxyacid dehydrogenase NAD-binding" evidence="2">
    <location>
        <begin position="1"/>
        <end position="53"/>
    </location>
</feature>
<accession>A0ABV5LAA1</accession>
<dbReference type="RefSeq" id="WP_280923167.1">
    <property type="nucleotide sequence ID" value="NZ_JBHMDI010000039.1"/>
</dbReference>
<gene>
    <name evidence="3" type="ORF">ACFFUA_16740</name>
</gene>
<protein>
    <submittedName>
        <fullName evidence="3">NAD(P)-dependent oxidoreductase</fullName>
    </submittedName>
</protein>
<name>A0ABV5LAA1_9ACTN</name>
<dbReference type="Pfam" id="PF02826">
    <property type="entry name" value="2-Hacid_dh_C"/>
    <property type="match status" value="1"/>
</dbReference>
<organism evidence="3 4">
    <name type="scientific">Streptomyces heliomycini</name>
    <dbReference type="NCBI Taxonomy" id="284032"/>
    <lineage>
        <taxon>Bacteria</taxon>
        <taxon>Bacillati</taxon>
        <taxon>Actinomycetota</taxon>
        <taxon>Actinomycetes</taxon>
        <taxon>Kitasatosporales</taxon>
        <taxon>Streptomycetaceae</taxon>
        <taxon>Streptomyces</taxon>
    </lineage>
</organism>
<evidence type="ECO:0000313" key="4">
    <source>
        <dbReference type="Proteomes" id="UP001589753"/>
    </source>
</evidence>
<dbReference type="InterPro" id="IPR036291">
    <property type="entry name" value="NAD(P)-bd_dom_sf"/>
</dbReference>
<comment type="caution">
    <text evidence="3">The sequence shown here is derived from an EMBL/GenBank/DDBJ whole genome shotgun (WGS) entry which is preliminary data.</text>
</comment>
<proteinExistence type="predicted"/>